<dbReference type="Proteomes" id="UP000663828">
    <property type="component" value="Unassembled WGS sequence"/>
</dbReference>
<proteinExistence type="predicted"/>
<comment type="caution">
    <text evidence="1">The sequence shown here is derived from an EMBL/GenBank/DDBJ whole genome shotgun (WGS) entry which is preliminary data.</text>
</comment>
<dbReference type="EMBL" id="CAJNOR010016162">
    <property type="protein sequence ID" value="CAF1684351.1"/>
    <property type="molecule type" value="Genomic_DNA"/>
</dbReference>
<dbReference type="AlphaFoldDB" id="A0A816H8F7"/>
<organism evidence="1 2">
    <name type="scientific">Adineta ricciae</name>
    <name type="common">Rotifer</name>
    <dbReference type="NCBI Taxonomy" id="249248"/>
    <lineage>
        <taxon>Eukaryota</taxon>
        <taxon>Metazoa</taxon>
        <taxon>Spiralia</taxon>
        <taxon>Gnathifera</taxon>
        <taxon>Rotifera</taxon>
        <taxon>Eurotatoria</taxon>
        <taxon>Bdelloidea</taxon>
        <taxon>Adinetida</taxon>
        <taxon>Adinetidae</taxon>
        <taxon>Adineta</taxon>
    </lineage>
</organism>
<protein>
    <submittedName>
        <fullName evidence="1">Uncharacterized protein</fullName>
    </submittedName>
</protein>
<accession>A0A816H8F7</accession>
<gene>
    <name evidence="1" type="ORF">XAT740_LOCUS61453</name>
</gene>
<evidence type="ECO:0000313" key="1">
    <source>
        <dbReference type="EMBL" id="CAF1684351.1"/>
    </source>
</evidence>
<keyword evidence="2" id="KW-1185">Reference proteome</keyword>
<feature type="non-terminal residue" evidence="1">
    <location>
        <position position="1"/>
    </location>
</feature>
<sequence>QSKKVIIDSFNYQFNGWGIWTWNSIDQIPRFWTLTEQNNTINKVLSPSFWPIG</sequence>
<reference evidence="1" key="1">
    <citation type="submission" date="2021-02" db="EMBL/GenBank/DDBJ databases">
        <authorList>
            <person name="Nowell W R."/>
        </authorList>
    </citation>
    <scope>NUCLEOTIDE SEQUENCE</scope>
</reference>
<name>A0A816H8F7_ADIRI</name>
<evidence type="ECO:0000313" key="2">
    <source>
        <dbReference type="Proteomes" id="UP000663828"/>
    </source>
</evidence>